<comment type="caution">
    <text evidence="1">The sequence shown here is derived from an EMBL/GenBank/DDBJ whole genome shotgun (WGS) entry which is preliminary data.</text>
</comment>
<gene>
    <name evidence="1" type="ORF">MPEBLZ_01107</name>
</gene>
<organism evidence="1 2">
    <name type="scientific">Candidatus Methanoperedens nitratireducens</name>
    <dbReference type="NCBI Taxonomy" id="1392998"/>
    <lineage>
        <taxon>Archaea</taxon>
        <taxon>Methanobacteriati</taxon>
        <taxon>Methanobacteriota</taxon>
        <taxon>Stenosarchaea group</taxon>
        <taxon>Methanomicrobia</taxon>
        <taxon>Methanosarcinales</taxon>
        <taxon>ANME-2 cluster</taxon>
        <taxon>Candidatus Methanoperedentaceae</taxon>
        <taxon>Candidatus Methanoperedens</taxon>
    </lineage>
</organism>
<reference evidence="1 2" key="1">
    <citation type="submission" date="2015-09" db="EMBL/GenBank/DDBJ databases">
        <title>A metagenomics-based metabolic model of nitrate-dependent anaerobic oxidation of methane by Methanoperedens-like archaea.</title>
        <authorList>
            <person name="Arshad A."/>
            <person name="Speth D.R."/>
            <person name="De Graaf R.M."/>
            <person name="Op Den Camp H.J."/>
            <person name="Jetten M.S."/>
            <person name="Welte C.U."/>
        </authorList>
    </citation>
    <scope>NUCLEOTIDE SEQUENCE [LARGE SCALE GENOMIC DNA]</scope>
</reference>
<sequence length="30" mass="3605">MRTDELALDYIDRAELTLEEARNAFEKEVY</sequence>
<protein>
    <submittedName>
        <fullName evidence="1">Uncharacterized protein</fullName>
    </submittedName>
</protein>
<dbReference type="Proteomes" id="UP000050360">
    <property type="component" value="Unassembled WGS sequence"/>
</dbReference>
<name>A0A0P8E224_9EURY</name>
<proteinExistence type="predicted"/>
<accession>A0A0P8E224</accession>
<evidence type="ECO:0000313" key="2">
    <source>
        <dbReference type="Proteomes" id="UP000050360"/>
    </source>
</evidence>
<evidence type="ECO:0000313" key="1">
    <source>
        <dbReference type="EMBL" id="KPQ44351.1"/>
    </source>
</evidence>
<dbReference type="EMBL" id="LKCM01000099">
    <property type="protein sequence ID" value="KPQ44351.1"/>
    <property type="molecule type" value="Genomic_DNA"/>
</dbReference>
<dbReference type="AlphaFoldDB" id="A0A0P8E224"/>